<proteinExistence type="predicted"/>
<accession>A0ABP9VFT1</accession>
<comment type="caution">
    <text evidence="1">The sequence shown here is derived from an EMBL/GenBank/DDBJ whole genome shotgun (WGS) entry which is preliminary data.</text>
</comment>
<evidence type="ECO:0000313" key="2">
    <source>
        <dbReference type="Proteomes" id="UP001458946"/>
    </source>
</evidence>
<evidence type="ECO:0000313" key="1">
    <source>
        <dbReference type="EMBL" id="GAA5502193.1"/>
    </source>
</evidence>
<reference evidence="1 2" key="1">
    <citation type="submission" date="2024-02" db="EMBL/GenBank/DDBJ databases">
        <title>Deinococcus xinjiangensis NBRC 107630.</title>
        <authorList>
            <person name="Ichikawa N."/>
            <person name="Katano-Makiyama Y."/>
            <person name="Hidaka K."/>
        </authorList>
    </citation>
    <scope>NUCLEOTIDE SEQUENCE [LARGE SCALE GENOMIC DNA]</scope>
    <source>
        <strain evidence="1 2">NBRC 107630</strain>
    </source>
</reference>
<name>A0ABP9VFT1_9DEIO</name>
<organism evidence="1 2">
    <name type="scientific">Deinococcus xinjiangensis</name>
    <dbReference type="NCBI Taxonomy" id="457454"/>
    <lineage>
        <taxon>Bacteria</taxon>
        <taxon>Thermotogati</taxon>
        <taxon>Deinococcota</taxon>
        <taxon>Deinococci</taxon>
        <taxon>Deinococcales</taxon>
        <taxon>Deinococcaceae</taxon>
        <taxon>Deinococcus</taxon>
    </lineage>
</organism>
<protein>
    <submittedName>
        <fullName evidence="1">Uncharacterized protein</fullName>
    </submittedName>
</protein>
<dbReference type="EMBL" id="BAABRN010000019">
    <property type="protein sequence ID" value="GAA5502193.1"/>
    <property type="molecule type" value="Genomic_DNA"/>
</dbReference>
<dbReference type="Proteomes" id="UP001458946">
    <property type="component" value="Unassembled WGS sequence"/>
</dbReference>
<gene>
    <name evidence="1" type="ORF">Dxin01_01932</name>
</gene>
<sequence>MYRIWNATEIEYRDRLGIDRSVKVDLWTDLGGLRAVLVLRDLPQMDWPQPANMHASAMPTSAMQGQARAALEILTQDWLPYILRPDAQVLVLALHPKEDQSEKARALVLPLSA</sequence>
<dbReference type="RefSeq" id="WP_353542166.1">
    <property type="nucleotide sequence ID" value="NZ_BAABRN010000019.1"/>
</dbReference>
<keyword evidence="2" id="KW-1185">Reference proteome</keyword>